<dbReference type="Gene3D" id="3.80.10.10">
    <property type="entry name" value="Ribonuclease Inhibitor"/>
    <property type="match status" value="1"/>
</dbReference>
<keyword evidence="1" id="KW-0653">Protein transport</keyword>
<evidence type="ECO:0000313" key="5">
    <source>
        <dbReference type="Proteomes" id="UP000437017"/>
    </source>
</evidence>
<feature type="region of interest" description="Disordered" evidence="2">
    <location>
        <begin position="2577"/>
        <end position="2858"/>
    </location>
</feature>
<evidence type="ECO:0000256" key="1">
    <source>
        <dbReference type="RuleBase" id="RU367079"/>
    </source>
</evidence>
<feature type="compositionally biased region" description="Polar residues" evidence="2">
    <location>
        <begin position="2625"/>
        <end position="2648"/>
    </location>
</feature>
<dbReference type="Proteomes" id="UP000437017">
    <property type="component" value="Unassembled WGS sequence"/>
</dbReference>
<accession>A0A643C4S9</accession>
<comment type="function">
    <text evidence="1">Component of the exocyst complex involved in the docking of exocytic vesicles with fusion sites on the plasma membrane.</text>
</comment>
<feature type="compositionally biased region" description="Basic and acidic residues" evidence="2">
    <location>
        <begin position="2927"/>
        <end position="2938"/>
    </location>
</feature>
<dbReference type="SUPFAM" id="SSF52540">
    <property type="entry name" value="P-loop containing nucleoside triphosphate hydrolases"/>
    <property type="match status" value="1"/>
</dbReference>
<comment type="similarity">
    <text evidence="1">Belongs to the SEC8 family.</text>
</comment>
<dbReference type="Gene3D" id="3.40.50.300">
    <property type="entry name" value="P-loop containing nucleotide triphosphate hydrolases"/>
    <property type="match status" value="1"/>
</dbReference>
<dbReference type="GO" id="GO:0045202">
    <property type="term" value="C:synapse"/>
    <property type="evidence" value="ECO:0007669"/>
    <property type="project" value="TreeGrafter"/>
</dbReference>
<dbReference type="GO" id="GO:0015031">
    <property type="term" value="P:protein transport"/>
    <property type="evidence" value="ECO:0007669"/>
    <property type="project" value="UniProtKB-KW"/>
</dbReference>
<dbReference type="SUPFAM" id="SSF52058">
    <property type="entry name" value="L domain-like"/>
    <property type="match status" value="1"/>
</dbReference>
<dbReference type="GO" id="GO:0006612">
    <property type="term" value="P:protein targeting to membrane"/>
    <property type="evidence" value="ECO:0007669"/>
    <property type="project" value="UniProtKB-UniRule"/>
</dbReference>
<dbReference type="PANTHER" id="PTHR14146:SF0">
    <property type="entry name" value="EXOCYST COMPLEX COMPONENT 4"/>
    <property type="match status" value="1"/>
</dbReference>
<dbReference type="GO" id="GO:0032584">
    <property type="term" value="C:growth cone membrane"/>
    <property type="evidence" value="ECO:0007669"/>
    <property type="project" value="TreeGrafter"/>
</dbReference>
<evidence type="ECO:0000313" key="4">
    <source>
        <dbReference type="EMBL" id="KAB0394805.1"/>
    </source>
</evidence>
<feature type="compositionally biased region" description="Low complexity" evidence="2">
    <location>
        <begin position="2517"/>
        <end position="2529"/>
    </location>
</feature>
<dbReference type="InterPro" id="IPR032675">
    <property type="entry name" value="LRR_dom_sf"/>
</dbReference>
<dbReference type="FunFam" id="3.40.50.300:FF:000828">
    <property type="entry name" value="leucine-rich repeat and guanylate kinase domain-containing protein-like"/>
    <property type="match status" value="1"/>
</dbReference>
<dbReference type="InterPro" id="IPR008144">
    <property type="entry name" value="Guanylate_kin-like_dom"/>
</dbReference>
<feature type="compositionally biased region" description="Polar residues" evidence="2">
    <location>
        <begin position="2657"/>
        <end position="2666"/>
    </location>
</feature>
<evidence type="ECO:0000259" key="3">
    <source>
        <dbReference type="PROSITE" id="PS50052"/>
    </source>
</evidence>
<keyword evidence="1" id="KW-0813">Transport</keyword>
<dbReference type="InterPro" id="IPR039682">
    <property type="entry name" value="Sec8/EXOC4"/>
</dbReference>
<dbReference type="InterPro" id="IPR008145">
    <property type="entry name" value="GK/Ca_channel_bsu"/>
</dbReference>
<dbReference type="SMART" id="SM00072">
    <property type="entry name" value="GuKc"/>
    <property type="match status" value="1"/>
</dbReference>
<comment type="caution">
    <text evidence="4">The sequence shown here is derived from an EMBL/GenBank/DDBJ whole genome shotgun (WGS) entry which is preliminary data.</text>
</comment>
<proteinExistence type="inferred from homology"/>
<reference evidence="4 5" key="1">
    <citation type="journal article" date="2019" name="PLoS ONE">
        <title>Genomic analyses reveal an absence of contemporary introgressive admixture between fin whales and blue whales, despite known hybrids.</title>
        <authorList>
            <person name="Westbury M.V."/>
            <person name="Petersen B."/>
            <person name="Lorenzen E.D."/>
        </authorList>
    </citation>
    <scope>NUCLEOTIDE SEQUENCE [LARGE SCALE GENOMIC DNA]</scope>
    <source>
        <strain evidence="4">FinWhale-01</strain>
    </source>
</reference>
<feature type="region of interest" description="Disordered" evidence="2">
    <location>
        <begin position="2894"/>
        <end position="2977"/>
    </location>
</feature>
<dbReference type="GO" id="GO:0090522">
    <property type="term" value="P:vesicle tethering involved in exocytosis"/>
    <property type="evidence" value="ECO:0007669"/>
    <property type="project" value="UniProtKB-UniRule"/>
</dbReference>
<name>A0A643C4S9_BALPH</name>
<organism evidence="4 5">
    <name type="scientific">Balaenoptera physalus</name>
    <name type="common">Fin whale</name>
    <name type="synonym">Balaena physalus</name>
    <dbReference type="NCBI Taxonomy" id="9770"/>
    <lineage>
        <taxon>Eukaryota</taxon>
        <taxon>Metazoa</taxon>
        <taxon>Chordata</taxon>
        <taxon>Craniata</taxon>
        <taxon>Vertebrata</taxon>
        <taxon>Euteleostomi</taxon>
        <taxon>Mammalia</taxon>
        <taxon>Eutheria</taxon>
        <taxon>Laurasiatheria</taxon>
        <taxon>Artiodactyla</taxon>
        <taxon>Whippomorpha</taxon>
        <taxon>Cetacea</taxon>
        <taxon>Mysticeti</taxon>
        <taxon>Balaenopteridae</taxon>
        <taxon>Balaenoptera</taxon>
    </lineage>
</organism>
<dbReference type="OrthoDB" id="6334211at2759"/>
<dbReference type="GO" id="GO:0000145">
    <property type="term" value="C:exocyst"/>
    <property type="evidence" value="ECO:0007669"/>
    <property type="project" value="UniProtKB-UniRule"/>
</dbReference>
<dbReference type="Pfam" id="PF00625">
    <property type="entry name" value="Guanylate_kin"/>
    <property type="match status" value="1"/>
</dbReference>
<sequence length="3094" mass="347890">ANLKTRKEKNKGGINRRLGCTDILAKKIFLFVYLYISKRILFKNFESEAELKVFTDGFETEDTIEGFEQKNDGIELCMLLTEYLDMKNTRAASEPSAQLSYASTGRECAAFFAKKKPQRPKNSLFKVQRKDQVRIILPCHQYECLFARTEKGAVQSEWRASSISCQAAKTITMATGFIDLLPFKWELNSHEAAGFASQWFGSTTTVARLIKVKRIGFSSEGKFHVAQQYVMKYIETSKTAMDEKIFGKVLPIVKLLQCSLVPVLFNLSPVAQKGNAADDCLQEKREGQKKESLHSAMAKEDSLRSEFRRLRAVFQLLDPSWRVVTLAVVHYYLSLLGGPDDNLIEGGGTKFVCKPGARNITVIFHPLLRNAQKLAHPCQFDVRIGIWQNIILSVHSPHVNAHFSNNVKRDKNKEAQLSEHSSVVTLETTAVFLNCTELEVNKLDIRFVIALGQYVQDSQPECSKRGRLTKELDTRWQQEDEHNLSGEIMIKIHYAHWDAIYIYLNLIKAELQCLTLCLVLASECNETGRGKRLSHISNILEDINSKLAIQMNNFNVTNFQEFTNLVYQLQKHTTKVNFPMYKNYHKKKKTKKMLLFLLINRTSLNEKELQLNCPLVAKAQQTAKASNKDSGFVDAAGSLDDCRGNVAYPGRSDPQMCRLPQLLKSLDTFFFVILNEVRQEDKFILPAKYVAGVNRTSCPLFQTFGICCPKFNSFMWKKGPPKKANRRWRTYPDDLLGKQSASVLLVHGFAAPEKATTSITNQELFAASSPIQQKARKLTADLIQQLTVLDSQLLEVCEVGDKLHKLFSVYSYDNQTIVLKSRERKIPVLLPGITEGVWTEAMIGLCDDELILHFYPENLQLQKSRKVVTLSMNNYRLLGETLPDVPITFTVLNRFIQEVEHALGLGPAKQCPLREFLTVYIKNIFLNQVLAEINKEIEGVTKTSDPLKILANADTMKVLGVQRPLLQRTLNKGAFRQLKTVNSNVYLEIEICFCVNLKMLIIEIKGQPENPVNDSSLRVRFKFQLLILEEPSTPAVRFAAIFGILWVLDSCSPETLQNPTQWHHLSTYDIVTLTEHERSSDYKFRGRNMPHLANYSIVFLEENVVIDYPECYHDKSTIIVEKTVQDLMNLMHDLSAYSDQFLNMVCVKLQEYKDTCTAAYSIVPALISASVIVMITALLDVALQFGQLQVQGIVQSEEKLVISASWAKDDDISRLLKSLLNWINMAQPKQLRPKREEEEDFIRFENPEVDRCDWQDQDKSIQRYQGPLTEKAWEHGCRVGNHGGFCHNDLPLKASEKSGLCDTVAFAMMFHLAAFGKESEVLIGNLGDKLIPPQDILRDVSDLKALANMHESLEWLAGRTKSAFSNLSTSQNTMKKFKPLCYMCMHACINKCTREELHHFAIHLQLMDKETECQLADSGVGFIFLKNVLNVEIQTTDSPGAKEVPALRSISHNHLGNVEDYGEKKKGVARLEGMNVKMAARTLSRIRVRRAGGGAWSGPLITAPLSEFTPLSELRWASLLSSLKCKNHVCVPFALHGDRSLMLNVMEDQGLLKLVTIKHCFSLASQLLHMMKLRISIRRKGMFFNLVKFVQNAFGMTELVNISDDAKADLSPAQDNHVNMDLPPVSEQIMQTLSELAKSFQDMADRCLLVLHLEVRVHCFHYLIPLAKEGNYAIVANVESMDYDPLVVKLNKDISAIEEAMSASLQQHKFQYIFEGLGHLISCILINGAQYFRRISESGIKKMCRNIFVLQQNLTNITMSREADLDFARDRYYEMGSINSTECSEIKILVVAFAHHTYWGFRQIEKLATVFCMTYKAMMPAGTIASLVKGMLTVTTNKSHHDLRVKMRTKSTAISAAFTHCGLHSGTDITFSETRLRTYRIFSANVTEEHGTAANVLINGSIFTTVLAVDGDMDLWFLEWDIWSTSSNWTLNITGYEETCSTGHEPKKVYIKYVFTGPIRAAKSTKSLEVDGTNGFSLHSFHECTNAIAFRILALRRSCGCFPRTRAQKIHSKQQRLVVVQVMPQQTPEMVTHCPKPYSEFRRQERVSKEYGAMVLVGKVISKSGCMTFATATKRVTFTMALRLVHCYQESDVDGDHEDQEEGEGEGEGKVEFEESSESEMLNFEGEFDGVLREEVVAEKLYELGRSASGTEQVYLSLTLSDLDLIDISILCGYIHLQKLDLSVNKIEASMLLKVYDNINVGEMRNIYLTVLYPERKKENVAIAELGEIEYIENLRLLRVLNLLRNPIREKSDYCSFVIFVLPRLTELDQKKIKVEEKLVLKRVVNENSLTASAGSSALTSDTVTAEITLQGLEIHVVVIKHHGVGTRASPVAMWCDSTNHNVVMDGGACHTTRLPYFGEGDRVDYHFISQEVFDEMLNMGKFILTFNYGNHKYGLSRDTIEGIARDGLASCVHMEIEGVRSLKHSYFEPRYILVVPMDKKKYEGYLRRKGLFSRIEIEFAVSRVDLYIKINQKYPGYFDAVVNADDLDVAYENLSQLIREYLGLSEATAKSLAPTTAGAASSKKTASGVPAHLVPSPRRLAKLQADGQITEHLSGMQIPAKVPENQSLAPCQNQELTQEGATHQKELSPNSQVSAVPPPQPSSPALGIPQQAQDLSPNWKEGDAQQSDLSSKTVTTNLPENEAQTSEVKAGEGGQSAITPSQRPSQHPEPPPAHRPQLDQDEESGEAKVTPTGPLRSELPQGSDPTSLSPQRTQDEETGPASLPPSSSRHDPPRDPSGPDEAKKLGPPLGDSQQPLEEGIPKAEVVRVDAPYPELPHPQDSANTTQTQDREDPVALPPRSRLAPTRLPQPRVLAPLQRDPSKLPPTSSPHSKQPHNLSPHPGHSPQQVQEERVREVKLPLISPPVQELAPQAAPDPPKAWGVQVIKLPRIPAPFSEQLPQNTGAAHDLRPAKERQAPKAGRSSSKKIPDYSRQELGKKKPLSTETAKGPSQLRRAPPGGHEESLQPESQTWKSSPVVGYTSKRSERYLFRVNIETETGFYMLPELKTLDIKKPQLKPEKTSKKFRASSEFESLDFADRNYFVKLWAKLSGKNMPAYLDPSYDVFRIPFFENSEKSGYAEVGPTSILGHALFCL</sequence>
<dbReference type="GO" id="GO:0006893">
    <property type="term" value="P:Golgi to plasma membrane transport"/>
    <property type="evidence" value="ECO:0007669"/>
    <property type="project" value="TreeGrafter"/>
</dbReference>
<feature type="non-terminal residue" evidence="4">
    <location>
        <position position="1"/>
    </location>
</feature>
<feature type="compositionally biased region" description="Polar residues" evidence="2">
    <location>
        <begin position="2704"/>
        <end position="2713"/>
    </location>
</feature>
<dbReference type="CDD" id="cd00071">
    <property type="entry name" value="GMPK"/>
    <property type="match status" value="1"/>
</dbReference>
<dbReference type="PANTHER" id="PTHR14146">
    <property type="entry name" value="EXOCYST COMPLEX COMPONENT 4"/>
    <property type="match status" value="1"/>
</dbReference>
<feature type="region of interest" description="Disordered" evidence="2">
    <location>
        <begin position="2093"/>
        <end position="2116"/>
    </location>
</feature>
<feature type="domain" description="Guanylate kinase-like" evidence="3">
    <location>
        <begin position="2314"/>
        <end position="2500"/>
    </location>
</feature>
<dbReference type="GO" id="GO:0007268">
    <property type="term" value="P:chemical synaptic transmission"/>
    <property type="evidence" value="ECO:0007669"/>
    <property type="project" value="TreeGrafter"/>
</dbReference>
<feature type="region of interest" description="Disordered" evidence="2">
    <location>
        <begin position="2517"/>
        <end position="2536"/>
    </location>
</feature>
<protein>
    <recommendedName>
        <fullName evidence="1">Exocyst complex component Sec8</fullName>
    </recommendedName>
</protein>
<feature type="compositionally biased region" description="Basic and acidic residues" evidence="2">
    <location>
        <begin position="2907"/>
        <end position="2917"/>
    </location>
</feature>
<keyword evidence="1" id="KW-0268">Exocytosis</keyword>
<dbReference type="PROSITE" id="PS50052">
    <property type="entry name" value="GUANYLATE_KINASE_2"/>
    <property type="match status" value="1"/>
</dbReference>
<gene>
    <name evidence="4" type="ORF">E2I00_000632</name>
</gene>
<feature type="compositionally biased region" description="Acidic residues" evidence="2">
    <location>
        <begin position="2093"/>
        <end position="2106"/>
    </location>
</feature>
<dbReference type="InterPro" id="IPR027417">
    <property type="entry name" value="P-loop_NTPase"/>
</dbReference>
<evidence type="ECO:0000256" key="2">
    <source>
        <dbReference type="SAM" id="MobiDB-lite"/>
    </source>
</evidence>
<keyword evidence="5" id="KW-1185">Reference proteome</keyword>
<dbReference type="EMBL" id="SGJD01002662">
    <property type="protein sequence ID" value="KAB0394805.1"/>
    <property type="molecule type" value="Genomic_DNA"/>
</dbReference>